<keyword evidence="2" id="KW-1185">Reference proteome</keyword>
<evidence type="ECO:0000313" key="1">
    <source>
        <dbReference type="EMBL" id="QQP11540.1"/>
    </source>
</evidence>
<name>A0ABX7AQR0_9BACI</name>
<dbReference type="RefSeq" id="WP_053596126.1">
    <property type="nucleotide sequence ID" value="NZ_CP067341.1"/>
</dbReference>
<sequence>MFSGGTGTKDDPFLIKTEQDLRDIDKKNLDGKFHYKQNEHITISSTWDPICNGSSTPPFWGTYDGGNFDINGLNIVNEEHSQAGLFGLLDGSGTIKNLRLITPTVLNNKENASCGSLVGLVLRNANVENISISEPDVNDTNGGTIGGAFGNVQGANIKKMEVVNANVSGYYNVGCFCGSCARTNYENCSATGTVTKLLLTPDTTYLRGGIFSGNSYLSESKYKNCYAAGLITGDMTNLITDKWSIGMLFLLASNDSNEMTSCYGDAETLINYSWEDDVWYNDYGGGALVKGTDENIYVCIKTQGDQDYNYWGDDWTEPPERYPPFYRAKPISGELWENYWEPILGNPKFPEARTTAQMKTQENYIGWDFENVWKIKEGEYPRLRFSPIRKSVKCKRMPLANYRR</sequence>
<organism evidence="1 2">
    <name type="scientific">Lysinibacillus agricola</name>
    <dbReference type="NCBI Taxonomy" id="2590012"/>
    <lineage>
        <taxon>Bacteria</taxon>
        <taxon>Bacillati</taxon>
        <taxon>Bacillota</taxon>
        <taxon>Bacilli</taxon>
        <taxon>Bacillales</taxon>
        <taxon>Bacillaceae</taxon>
        <taxon>Lysinibacillus</taxon>
    </lineage>
</organism>
<protein>
    <recommendedName>
        <fullName evidence="3">GLUG domain-containing protein</fullName>
    </recommendedName>
</protein>
<gene>
    <name evidence="1" type="ORF">FJQ98_20430</name>
</gene>
<proteinExistence type="predicted"/>
<evidence type="ECO:0008006" key="3">
    <source>
        <dbReference type="Google" id="ProtNLM"/>
    </source>
</evidence>
<dbReference type="EMBL" id="CP067341">
    <property type="protein sequence ID" value="QQP11540.1"/>
    <property type="molecule type" value="Genomic_DNA"/>
</dbReference>
<reference evidence="1 2" key="1">
    <citation type="submission" date="2020-01" db="EMBL/GenBank/DDBJ databases">
        <authorList>
            <person name="Liu G."/>
            <person name="Liu B."/>
        </authorList>
    </citation>
    <scope>NUCLEOTIDE SEQUENCE [LARGE SCALE GENOMIC DNA]</scope>
    <source>
        <strain evidence="1 2">FJAT-51161</strain>
    </source>
</reference>
<evidence type="ECO:0000313" key="2">
    <source>
        <dbReference type="Proteomes" id="UP000596049"/>
    </source>
</evidence>
<accession>A0ABX7AQR0</accession>
<dbReference type="Gene3D" id="2.160.20.110">
    <property type="match status" value="1"/>
</dbReference>
<dbReference type="Proteomes" id="UP000596049">
    <property type="component" value="Chromosome"/>
</dbReference>